<evidence type="ECO:0000313" key="2">
    <source>
        <dbReference type="Proteomes" id="UP000654075"/>
    </source>
</evidence>
<accession>A0A813GGI4</accession>
<evidence type="ECO:0008006" key="3">
    <source>
        <dbReference type="Google" id="ProtNLM"/>
    </source>
</evidence>
<dbReference type="EMBL" id="CAJNNV010028943">
    <property type="protein sequence ID" value="CAE8626264.1"/>
    <property type="molecule type" value="Genomic_DNA"/>
</dbReference>
<dbReference type="Gene3D" id="3.90.228.10">
    <property type="match status" value="1"/>
</dbReference>
<dbReference type="SUPFAM" id="SSF56399">
    <property type="entry name" value="ADP-ribosylation"/>
    <property type="match status" value="1"/>
</dbReference>
<name>A0A813GGI4_POLGL</name>
<reference evidence="1" key="1">
    <citation type="submission" date="2021-02" db="EMBL/GenBank/DDBJ databases">
        <authorList>
            <person name="Dougan E. K."/>
            <person name="Rhodes N."/>
            <person name="Thang M."/>
            <person name="Chan C."/>
        </authorList>
    </citation>
    <scope>NUCLEOTIDE SEQUENCE</scope>
</reference>
<protein>
    <recommendedName>
        <fullName evidence="3">PARP catalytic domain-containing protein</fullName>
    </recommendedName>
</protein>
<evidence type="ECO:0000313" key="1">
    <source>
        <dbReference type="EMBL" id="CAE8626264.1"/>
    </source>
</evidence>
<dbReference type="AlphaFoldDB" id="A0A813GGI4"/>
<sequence>MASMSAVCGTCGSPGGFGLSNLPLTTCYRCTGDGSLMIAIMGLGLPASTRQTFVQDFRREMLGLTDYRGISSNWTTVQVSDRESRLAGNSRTLYHQTKPEASSLILGSQEMLRGSSGLVGGGIYFAESPEETEAKAHHHGPILQAQVRLGRIKTVSLSHSSITFSSLLAEGYDSVCVRGRASGLEFVVYNKDQVINIRLAGDRNSRA</sequence>
<dbReference type="OrthoDB" id="448495at2759"/>
<gene>
    <name evidence="1" type="ORF">PGLA1383_LOCUS43212</name>
</gene>
<keyword evidence="2" id="KW-1185">Reference proteome</keyword>
<organism evidence="1 2">
    <name type="scientific">Polarella glacialis</name>
    <name type="common">Dinoflagellate</name>
    <dbReference type="NCBI Taxonomy" id="89957"/>
    <lineage>
        <taxon>Eukaryota</taxon>
        <taxon>Sar</taxon>
        <taxon>Alveolata</taxon>
        <taxon>Dinophyceae</taxon>
        <taxon>Suessiales</taxon>
        <taxon>Suessiaceae</taxon>
        <taxon>Polarella</taxon>
    </lineage>
</organism>
<proteinExistence type="predicted"/>
<comment type="caution">
    <text evidence="1">The sequence shown here is derived from an EMBL/GenBank/DDBJ whole genome shotgun (WGS) entry which is preliminary data.</text>
</comment>
<dbReference type="Proteomes" id="UP000654075">
    <property type="component" value="Unassembled WGS sequence"/>
</dbReference>